<dbReference type="PANTHER" id="PTHR11051:SF8">
    <property type="entry name" value="PROTEIN-GLUCOSYLGALACTOSYLHYDROXYLYSINE GLUCOSIDASE"/>
    <property type="match status" value="1"/>
</dbReference>
<dbReference type="GO" id="GO:0030246">
    <property type="term" value="F:carbohydrate binding"/>
    <property type="evidence" value="ECO:0007669"/>
    <property type="project" value="InterPro"/>
</dbReference>
<dbReference type="InterPro" id="IPR012341">
    <property type="entry name" value="6hp_glycosidase-like_sf"/>
</dbReference>
<dbReference type="Pfam" id="PF03632">
    <property type="entry name" value="Glyco_hydro_65m"/>
    <property type="match status" value="1"/>
</dbReference>
<dbReference type="SUPFAM" id="SSF74650">
    <property type="entry name" value="Galactose mutarotase-like"/>
    <property type="match status" value="1"/>
</dbReference>
<dbReference type="Proteomes" id="UP000754883">
    <property type="component" value="Unassembled WGS sequence"/>
</dbReference>
<evidence type="ECO:0000313" key="10">
    <source>
        <dbReference type="Proteomes" id="UP000754883"/>
    </source>
</evidence>
<protein>
    <recommendedName>
        <fullName evidence="3">alpha,alpha-trehalase</fullName>
        <ecNumber evidence="3">3.2.1.28</ecNumber>
    </recommendedName>
</protein>
<reference evidence="9" key="1">
    <citation type="submission" date="2021-10" db="EMBL/GenBank/DDBJ databases">
        <authorList>
            <person name="Piombo E."/>
        </authorList>
    </citation>
    <scope>NUCLEOTIDE SEQUENCE</scope>
</reference>
<dbReference type="SUPFAM" id="SSF49785">
    <property type="entry name" value="Galactose-binding domain-like"/>
    <property type="match status" value="1"/>
</dbReference>
<keyword evidence="10" id="KW-1185">Reference proteome</keyword>
<dbReference type="GO" id="GO:0004555">
    <property type="term" value="F:alpha,alpha-trehalase activity"/>
    <property type="evidence" value="ECO:0007669"/>
    <property type="project" value="UniProtKB-EC"/>
</dbReference>
<comment type="similarity">
    <text evidence="2">Belongs to the glycosyl hydrolase 65 family.</text>
</comment>
<dbReference type="GO" id="GO:0009277">
    <property type="term" value="C:fungal-type cell wall"/>
    <property type="evidence" value="ECO:0007669"/>
    <property type="project" value="TreeGrafter"/>
</dbReference>
<accession>A0A9N9U5L8</accession>
<evidence type="ECO:0000259" key="7">
    <source>
        <dbReference type="Pfam" id="PF03632"/>
    </source>
</evidence>
<keyword evidence="4" id="KW-0378">Hydrolase</keyword>
<dbReference type="InterPro" id="IPR005196">
    <property type="entry name" value="Glyco_hydro_65_N"/>
</dbReference>
<dbReference type="InterPro" id="IPR011013">
    <property type="entry name" value="Gal_mutarotase_sf_dom"/>
</dbReference>
<dbReference type="PANTHER" id="PTHR11051">
    <property type="entry name" value="GLYCOSYL HYDROLASE-RELATED"/>
    <property type="match status" value="1"/>
</dbReference>
<dbReference type="InterPro" id="IPR005195">
    <property type="entry name" value="Glyco_hydro_65_M"/>
</dbReference>
<evidence type="ECO:0000259" key="6">
    <source>
        <dbReference type="Pfam" id="PF00754"/>
    </source>
</evidence>
<name>A0A9N9U5L8_9HYPO</name>
<comment type="catalytic activity">
    <reaction evidence="1">
        <text>alpha,alpha-trehalose + H2O = alpha-D-glucose + beta-D-glucose</text>
        <dbReference type="Rhea" id="RHEA:32675"/>
        <dbReference type="ChEBI" id="CHEBI:15377"/>
        <dbReference type="ChEBI" id="CHEBI:15903"/>
        <dbReference type="ChEBI" id="CHEBI:16551"/>
        <dbReference type="ChEBI" id="CHEBI:17925"/>
        <dbReference type="EC" id="3.2.1.28"/>
    </reaction>
</comment>
<dbReference type="FunFam" id="1.50.10.10:FF:000032">
    <property type="entry name" value="Vacuolar acid trehalase"/>
    <property type="match status" value="1"/>
</dbReference>
<dbReference type="InterPro" id="IPR000421">
    <property type="entry name" value="FA58C"/>
</dbReference>
<dbReference type="Gene3D" id="1.50.10.10">
    <property type="match status" value="1"/>
</dbReference>
<proteinExistence type="inferred from homology"/>
<dbReference type="SUPFAM" id="SSF48208">
    <property type="entry name" value="Six-hairpin glycosidases"/>
    <property type="match status" value="1"/>
</dbReference>
<dbReference type="InterPro" id="IPR037018">
    <property type="entry name" value="GH65_N"/>
</dbReference>
<dbReference type="Pfam" id="PF03636">
    <property type="entry name" value="Glyco_hydro_65N"/>
    <property type="match status" value="1"/>
</dbReference>
<evidence type="ECO:0000256" key="5">
    <source>
        <dbReference type="ARBA" id="ARBA00023180"/>
    </source>
</evidence>
<dbReference type="GO" id="GO:0005993">
    <property type="term" value="P:trehalose catabolic process"/>
    <property type="evidence" value="ECO:0007669"/>
    <property type="project" value="TreeGrafter"/>
</dbReference>
<dbReference type="OrthoDB" id="200349at2759"/>
<evidence type="ECO:0000256" key="2">
    <source>
        <dbReference type="ARBA" id="ARBA00006768"/>
    </source>
</evidence>
<dbReference type="Gene3D" id="2.70.98.40">
    <property type="entry name" value="Glycoside hydrolase, family 65, N-terminal domain"/>
    <property type="match status" value="1"/>
</dbReference>
<dbReference type="InterPro" id="IPR008928">
    <property type="entry name" value="6-hairpin_glycosidase_sf"/>
</dbReference>
<gene>
    <name evidence="9" type="ORF">CBYS24578_00015557</name>
</gene>
<organism evidence="9 10">
    <name type="scientific">Clonostachys byssicola</name>
    <dbReference type="NCBI Taxonomy" id="160290"/>
    <lineage>
        <taxon>Eukaryota</taxon>
        <taxon>Fungi</taxon>
        <taxon>Dikarya</taxon>
        <taxon>Ascomycota</taxon>
        <taxon>Pezizomycotina</taxon>
        <taxon>Sordariomycetes</taxon>
        <taxon>Hypocreomycetidae</taxon>
        <taxon>Hypocreales</taxon>
        <taxon>Bionectriaceae</taxon>
        <taxon>Clonostachys</taxon>
    </lineage>
</organism>
<dbReference type="Gene3D" id="2.60.120.260">
    <property type="entry name" value="Galactose-binding domain-like"/>
    <property type="match status" value="1"/>
</dbReference>
<evidence type="ECO:0000256" key="1">
    <source>
        <dbReference type="ARBA" id="ARBA00001576"/>
    </source>
</evidence>
<dbReference type="Pfam" id="PF00754">
    <property type="entry name" value="F5_F8_type_C"/>
    <property type="match status" value="1"/>
</dbReference>
<comment type="caution">
    <text evidence="9">The sequence shown here is derived from an EMBL/GenBank/DDBJ whole genome shotgun (WGS) entry which is preliminary data.</text>
</comment>
<evidence type="ECO:0000256" key="4">
    <source>
        <dbReference type="ARBA" id="ARBA00022801"/>
    </source>
</evidence>
<evidence type="ECO:0000313" key="9">
    <source>
        <dbReference type="EMBL" id="CAG9975182.1"/>
    </source>
</evidence>
<dbReference type="EC" id="3.2.1.28" evidence="3"/>
<feature type="domain" description="Glycoside hydrolase family 65 central catalytic" evidence="7">
    <location>
        <begin position="401"/>
        <end position="632"/>
    </location>
</feature>
<evidence type="ECO:0000259" key="8">
    <source>
        <dbReference type="Pfam" id="PF03636"/>
    </source>
</evidence>
<keyword evidence="5" id="KW-0325">Glycoprotein</keyword>
<evidence type="ECO:0000256" key="3">
    <source>
        <dbReference type="ARBA" id="ARBA00012757"/>
    </source>
</evidence>
<dbReference type="InterPro" id="IPR008979">
    <property type="entry name" value="Galactose-bd-like_sf"/>
</dbReference>
<sequence>MAQKTSTSNGMGRTRFLSSRTLLVAIFLLIIAALVPRLSSYLEDFGFTWPLTASNDRVDYTLRINKFTPNQYQAAPYVSNGYFGQALPAEGVGYWVFQNEDGTPALNGWPLDQDRATFGTISGFWNLQERVTHPILWENVARGGESVIAGIPDWTALTVSTSTGETYQPGVSPHTVVDYTQSQSLTDGVVMTNVTWHPESVSTLMQLNFTVLAHQNRPTLGLVRLDLTLDGPVSVKVRDIIDGRGAVRSEFHEKGFEQKSRIWTSVKPVGVGDTTAYIVSQVQFLGLNPEETDLLAASRKDATGDKEHMSLDGSTIAQSWDFTLAEDQRRTISIIKHVGIASSDAFPDHTKTIAVDTVNSSFEESWEDLIQEHSNSWAAVWDDADIVVPGDAEVQTMVRGALFHLLSNSISDKETTPRGMSQNSISVGGLSSDSYAGLVFWDADVWMYPSLLALHPDRAKPILNYRQRLLPQALENSQLYNRPGALYPWTSGRYGNCTGTGICALYQYHLNTDIAMSHWDYYLHSGDVEWLKDHAWPILKSVADMFAEYVVLNKTTGRYDTLVLGEPDEFAYYINNGAFTNAGIKLLLGEWAPTAAKLIGQEESISANWSAIAKGLKIPYDDKEKIILEYDGMDGTVIIKQASVALLSYPLGWKIEDEQALNDLSFYARTTTPDGPAMTWAIYAIAALHLHPTGCAGYTYLLQASQPYLRDPFQQFSEQRTDTWSWSDGSSSWSILEEYFGTEGTTAAFPFLTGYGGYLQIFTHGFTGMRAESDALVIDPVMVPQLPEGIKVRGIKYRGAVLDFDIGLQYTTVLRREASYGDGHVVIRHFDTYFTLLPGQKIKLNTRRPDLTSTSVLGNIAQCKPVRSESSGAAAAWVAGRHPVAAVDGSADTVWQPLTADAASIIIDLGGTRSMSSVLVNWAAVPAKSFSVHGKIGDEWMEMLRVEDIKISSPYNPEKVKTVAVPKGNTTEVHLEKKWECRGVKFTIQGTQGPDKVSGATVAEISLV</sequence>
<dbReference type="EMBL" id="CABFNO020001255">
    <property type="protein sequence ID" value="CAG9975182.1"/>
    <property type="molecule type" value="Genomic_DNA"/>
</dbReference>
<feature type="domain" description="Glycoside hydrolase family 65 N-terminal" evidence="8">
    <location>
        <begin position="69"/>
        <end position="344"/>
    </location>
</feature>
<dbReference type="AlphaFoldDB" id="A0A9N9U5L8"/>
<feature type="domain" description="F5/8 type C" evidence="6">
    <location>
        <begin position="874"/>
        <end position="995"/>
    </location>
</feature>